<sequence>MPLILTVFPVLLIEALTFWATASWLGLGWALFTVFALMGLGMVSTGVEMQRVSRLAAAKRISPGRLAGDYGLLTAGAILAATPGIASSIVGLLLIFPPTRALARRVLAARLVKSIENLGVRSFEATNANREATSYGSFFGPQEPQPGAQADQPTGEVIDESEIAEWTRNIRPEDFTGPENPENPDTPGEKG</sequence>
<dbReference type="GO" id="GO:0016020">
    <property type="term" value="C:membrane"/>
    <property type="evidence" value="ECO:0007669"/>
    <property type="project" value="InterPro"/>
</dbReference>
<evidence type="ECO:0000313" key="3">
    <source>
        <dbReference type="EMBL" id="RSZ63581.1"/>
    </source>
</evidence>
<keyword evidence="4" id="KW-1185">Reference proteome</keyword>
<dbReference type="Proteomes" id="UP000274907">
    <property type="component" value="Unassembled WGS sequence"/>
</dbReference>
<organism evidence="3 4">
    <name type="scientific">Corynebacterium hylobatis</name>
    <dbReference type="NCBI Taxonomy" id="1859290"/>
    <lineage>
        <taxon>Bacteria</taxon>
        <taxon>Bacillati</taxon>
        <taxon>Actinomycetota</taxon>
        <taxon>Actinomycetes</taxon>
        <taxon>Mycobacteriales</taxon>
        <taxon>Corynebacteriaceae</taxon>
        <taxon>Corynebacterium</taxon>
    </lineage>
</organism>
<dbReference type="OrthoDB" id="4422778at2"/>
<evidence type="ECO:0000256" key="2">
    <source>
        <dbReference type="SAM" id="Phobius"/>
    </source>
</evidence>
<keyword evidence="2" id="KW-0812">Transmembrane</keyword>
<feature type="transmembrane region" description="Helical" evidence="2">
    <location>
        <begin position="70"/>
        <end position="96"/>
    </location>
</feature>
<proteinExistence type="predicted"/>
<keyword evidence="2" id="KW-1133">Transmembrane helix</keyword>
<dbReference type="PANTHER" id="PTHR35335">
    <property type="entry name" value="UPF0716 PROTEIN FXSA"/>
    <property type="match status" value="1"/>
</dbReference>
<protein>
    <submittedName>
        <fullName evidence="3">FxsA family protein</fullName>
    </submittedName>
</protein>
<dbReference type="Pfam" id="PF04186">
    <property type="entry name" value="FxsA"/>
    <property type="match status" value="1"/>
</dbReference>
<name>A0A3S0B4K1_9CORY</name>
<dbReference type="AlphaFoldDB" id="A0A3S0B4K1"/>
<dbReference type="RefSeq" id="WP_126120782.1">
    <property type="nucleotide sequence ID" value="NZ_RXHJ01000007.1"/>
</dbReference>
<feature type="transmembrane region" description="Helical" evidence="2">
    <location>
        <begin position="27"/>
        <end position="49"/>
    </location>
</feature>
<feature type="region of interest" description="Disordered" evidence="1">
    <location>
        <begin position="134"/>
        <end position="191"/>
    </location>
</feature>
<reference evidence="3 4" key="1">
    <citation type="submission" date="2018-12" db="EMBL/GenBank/DDBJ databases">
        <title>YIM 101343 draft genome.</title>
        <authorList>
            <person name="Chen X."/>
        </authorList>
    </citation>
    <scope>NUCLEOTIDE SEQUENCE [LARGE SCALE GENOMIC DNA]</scope>
    <source>
        <strain evidence="3 4">YIM 101343</strain>
    </source>
</reference>
<dbReference type="NCBIfam" id="NF008528">
    <property type="entry name" value="PRK11463.1-2"/>
    <property type="match status" value="1"/>
</dbReference>
<gene>
    <name evidence="3" type="ORF">EAH68_07265</name>
</gene>
<dbReference type="EMBL" id="RXHJ01000007">
    <property type="protein sequence ID" value="RSZ63581.1"/>
    <property type="molecule type" value="Genomic_DNA"/>
</dbReference>
<evidence type="ECO:0000313" key="4">
    <source>
        <dbReference type="Proteomes" id="UP000274907"/>
    </source>
</evidence>
<dbReference type="PANTHER" id="PTHR35335:SF1">
    <property type="entry name" value="UPF0716 PROTEIN FXSA"/>
    <property type="match status" value="1"/>
</dbReference>
<keyword evidence="2" id="KW-0472">Membrane</keyword>
<accession>A0A3S0B4K1</accession>
<evidence type="ECO:0000256" key="1">
    <source>
        <dbReference type="SAM" id="MobiDB-lite"/>
    </source>
</evidence>
<dbReference type="InterPro" id="IPR007313">
    <property type="entry name" value="FxsA"/>
</dbReference>
<comment type="caution">
    <text evidence="3">The sequence shown here is derived from an EMBL/GenBank/DDBJ whole genome shotgun (WGS) entry which is preliminary data.</text>
</comment>